<evidence type="ECO:0000256" key="2">
    <source>
        <dbReference type="ARBA" id="ARBA00022729"/>
    </source>
</evidence>
<evidence type="ECO:0000256" key="5">
    <source>
        <dbReference type="ARBA" id="ARBA00023284"/>
    </source>
</evidence>
<comment type="caution">
    <text evidence="9">The sequence shown here is derived from an EMBL/GenBank/DDBJ whole genome shotgun (WGS) entry which is preliminary data.</text>
</comment>
<dbReference type="OrthoDB" id="4135024at2"/>
<dbReference type="Pfam" id="PF13462">
    <property type="entry name" value="Thioredoxin_4"/>
    <property type="match status" value="1"/>
</dbReference>
<evidence type="ECO:0000259" key="8">
    <source>
        <dbReference type="Pfam" id="PF13462"/>
    </source>
</evidence>
<dbReference type="PROSITE" id="PS51257">
    <property type="entry name" value="PROKAR_LIPOPROTEIN"/>
    <property type="match status" value="1"/>
</dbReference>
<dbReference type="SUPFAM" id="SSF52833">
    <property type="entry name" value="Thioredoxin-like"/>
    <property type="match status" value="1"/>
</dbReference>
<feature type="region of interest" description="Disordered" evidence="6">
    <location>
        <begin position="30"/>
        <end position="53"/>
    </location>
</feature>
<accession>A0A7X1LNP2</accession>
<dbReference type="Proteomes" id="UP000517694">
    <property type="component" value="Unassembled WGS sequence"/>
</dbReference>
<name>A0A7X1LNP2_9ACTN</name>
<evidence type="ECO:0000256" key="6">
    <source>
        <dbReference type="SAM" id="MobiDB-lite"/>
    </source>
</evidence>
<evidence type="ECO:0000256" key="4">
    <source>
        <dbReference type="ARBA" id="ARBA00023157"/>
    </source>
</evidence>
<dbReference type="RefSeq" id="WP_159668461.1">
    <property type="nucleotide sequence ID" value="NZ_JACMHY010000001.1"/>
</dbReference>
<evidence type="ECO:0000256" key="3">
    <source>
        <dbReference type="ARBA" id="ARBA00023002"/>
    </source>
</evidence>
<feature type="chain" id="PRO_5031046148" evidence="7">
    <location>
        <begin position="24"/>
        <end position="249"/>
    </location>
</feature>
<protein>
    <submittedName>
        <fullName evidence="9">Thioredoxin domain-containing protein</fullName>
    </submittedName>
</protein>
<comment type="similarity">
    <text evidence="1">Belongs to the thioredoxin family. DsbA subfamily.</text>
</comment>
<dbReference type="PANTHER" id="PTHR13887:SF14">
    <property type="entry name" value="DISULFIDE BOND FORMATION PROTEIN D"/>
    <property type="match status" value="1"/>
</dbReference>
<feature type="signal peptide" evidence="7">
    <location>
        <begin position="1"/>
        <end position="23"/>
    </location>
</feature>
<gene>
    <name evidence="9" type="ORF">H1R13_03235</name>
</gene>
<keyword evidence="2 7" id="KW-0732">Signal</keyword>
<keyword evidence="5" id="KW-0676">Redox-active center</keyword>
<reference evidence="9 10" key="1">
    <citation type="submission" date="2020-08" db="EMBL/GenBank/DDBJ databases">
        <title>Whole-Genome Sequence of French Clinical Streptomyces mexicanus Strain Q0842.</title>
        <authorList>
            <person name="Boxberger M."/>
            <person name="La Scola B."/>
        </authorList>
    </citation>
    <scope>NUCLEOTIDE SEQUENCE [LARGE SCALE GENOMIC DNA]</scope>
    <source>
        <strain evidence="9 10">Marseille-Q0842</strain>
    </source>
</reference>
<proteinExistence type="inferred from homology"/>
<organism evidence="9 10">
    <name type="scientific">Streptomyces mexicanus</name>
    <dbReference type="NCBI Taxonomy" id="178566"/>
    <lineage>
        <taxon>Bacteria</taxon>
        <taxon>Bacillati</taxon>
        <taxon>Actinomycetota</taxon>
        <taxon>Actinomycetes</taxon>
        <taxon>Kitasatosporales</taxon>
        <taxon>Streptomycetaceae</taxon>
        <taxon>Streptomyces</taxon>
    </lineage>
</organism>
<dbReference type="InterPro" id="IPR012336">
    <property type="entry name" value="Thioredoxin-like_fold"/>
</dbReference>
<keyword evidence="4" id="KW-1015">Disulfide bond</keyword>
<evidence type="ECO:0000256" key="1">
    <source>
        <dbReference type="ARBA" id="ARBA00005791"/>
    </source>
</evidence>
<dbReference type="PANTHER" id="PTHR13887">
    <property type="entry name" value="GLUTATHIONE S-TRANSFERASE KAPPA"/>
    <property type="match status" value="1"/>
</dbReference>
<dbReference type="EMBL" id="JACMHY010000001">
    <property type="protein sequence ID" value="MBC2864038.1"/>
    <property type="molecule type" value="Genomic_DNA"/>
</dbReference>
<feature type="domain" description="Thioredoxin-like fold" evidence="8">
    <location>
        <begin position="67"/>
        <end position="228"/>
    </location>
</feature>
<dbReference type="AlphaFoldDB" id="A0A7X1LNP2"/>
<evidence type="ECO:0000256" key="7">
    <source>
        <dbReference type="SAM" id="SignalP"/>
    </source>
</evidence>
<keyword evidence="3" id="KW-0560">Oxidoreductase</keyword>
<evidence type="ECO:0000313" key="10">
    <source>
        <dbReference type="Proteomes" id="UP000517694"/>
    </source>
</evidence>
<keyword evidence="10" id="KW-1185">Reference proteome</keyword>
<dbReference type="InterPro" id="IPR036249">
    <property type="entry name" value="Thioredoxin-like_sf"/>
</dbReference>
<dbReference type="GO" id="GO:0016491">
    <property type="term" value="F:oxidoreductase activity"/>
    <property type="evidence" value="ECO:0007669"/>
    <property type="project" value="UniProtKB-KW"/>
</dbReference>
<sequence length="249" mass="25848">MRGGRLGRAVAIAAASVLVGALATGCGSAARGGGSDHRADGVGGADGKPSGRASRAVKITELLAPDGTTVRVGSPQAKTVVHVYEDLRCPVCDDFETRGGGEALRDLVRSGQVRAEYTLASFLDDKLGGQGSKKAANALRAALEAGRFAEYHDVLFAHQPEESVDGYTDAFLLEMASRVKGLRGPKFDAAVKDMKYRGFVTASEKAFESSGAPGTPTLKVDGKTVDGQLYNGIFDKNTLPMVIGALSGD</sequence>
<dbReference type="Gene3D" id="3.40.30.10">
    <property type="entry name" value="Glutaredoxin"/>
    <property type="match status" value="1"/>
</dbReference>
<evidence type="ECO:0000313" key="9">
    <source>
        <dbReference type="EMBL" id="MBC2864038.1"/>
    </source>
</evidence>